<dbReference type="PANTHER" id="PTHR37089">
    <property type="entry name" value="PROTEIN U-RELATED"/>
    <property type="match status" value="1"/>
</dbReference>
<dbReference type="GO" id="GO:0009289">
    <property type="term" value="C:pilus"/>
    <property type="evidence" value="ECO:0007669"/>
    <property type="project" value="InterPro"/>
</dbReference>
<dbReference type="AlphaFoldDB" id="A0A2T4I5H5"/>
<proteinExistence type="predicted"/>
<dbReference type="GO" id="GO:0007155">
    <property type="term" value="P:cell adhesion"/>
    <property type="evidence" value="ECO:0007669"/>
    <property type="project" value="InterPro"/>
</dbReference>
<dbReference type="EMBL" id="PHHF01000024">
    <property type="protein sequence ID" value="PTD25469.1"/>
    <property type="molecule type" value="Genomic_DNA"/>
</dbReference>
<keyword evidence="3" id="KW-1185">Reference proteome</keyword>
<dbReference type="InterPro" id="IPR053167">
    <property type="entry name" value="Spore_coat_component"/>
</dbReference>
<dbReference type="SUPFAM" id="SSF49401">
    <property type="entry name" value="Bacterial adhesins"/>
    <property type="match status" value="1"/>
</dbReference>
<dbReference type="SMART" id="SM00972">
    <property type="entry name" value="SCPU"/>
    <property type="match status" value="1"/>
</dbReference>
<dbReference type="Proteomes" id="UP000241206">
    <property type="component" value="Unassembled WGS sequence"/>
</dbReference>
<evidence type="ECO:0000259" key="1">
    <source>
        <dbReference type="Pfam" id="PF05229"/>
    </source>
</evidence>
<dbReference type="Gene3D" id="2.60.40.1090">
    <property type="entry name" value="Fimbrial-type adhesion domain"/>
    <property type="match status" value="1"/>
</dbReference>
<dbReference type="PANTHER" id="PTHR37089:SF1">
    <property type="entry name" value="MEMBRANE PROTEIN"/>
    <property type="match status" value="1"/>
</dbReference>
<accession>A0A2T4I5H5</accession>
<dbReference type="InterPro" id="IPR007893">
    <property type="entry name" value="Spore_coat_U/FanG"/>
</dbReference>
<reference evidence="2 3" key="1">
    <citation type="submission" date="2017-11" db="EMBL/GenBank/DDBJ databases">
        <title>Sphingomonas oleivorans sp. nov., isolated from oil-contaminated soil.</title>
        <authorList>
            <person name="Wang L."/>
            <person name="Chen L."/>
        </authorList>
    </citation>
    <scope>NUCLEOTIDE SEQUENCE [LARGE SCALE GENOMIC DNA]</scope>
    <source>
        <strain evidence="2 3">K101</strain>
    </source>
</reference>
<organism evidence="2 3">
    <name type="scientific">Edaphosphingomonas fennica</name>
    <dbReference type="NCBI Taxonomy" id="114404"/>
    <lineage>
        <taxon>Bacteria</taxon>
        <taxon>Pseudomonadati</taxon>
        <taxon>Pseudomonadota</taxon>
        <taxon>Alphaproteobacteria</taxon>
        <taxon>Sphingomonadales</taxon>
        <taxon>Rhizorhabdaceae</taxon>
        <taxon>Edaphosphingomonas</taxon>
    </lineage>
</organism>
<name>A0A2T4I5H5_9SPHN</name>
<evidence type="ECO:0000313" key="2">
    <source>
        <dbReference type="EMBL" id="PTD25469.1"/>
    </source>
</evidence>
<dbReference type="Pfam" id="PF05229">
    <property type="entry name" value="SCPU"/>
    <property type="match status" value="1"/>
</dbReference>
<dbReference type="InterPro" id="IPR008966">
    <property type="entry name" value="Adhesion_dom_sf"/>
</dbReference>
<comment type="caution">
    <text evidence="2">The sequence shown here is derived from an EMBL/GenBank/DDBJ whole genome shotgun (WGS) entry which is preliminary data.</text>
</comment>
<sequence length="369" mass="39778">MSMTHSRRAFIGKARSVARSLFAFLCGSSVSLQGVAVALVGVPLMVTPTPAFAGCGTTYTSTMPPRIVYHTSAWFTIQVGITCDHRVNWVKCPAHHVQFPGGISADNGAFLARQGGGGQLFFYVYYKDHNDAAWVSQSANNAFPPVNGTEIGIPSYNTAYVSGSGRWTFIQQFGSFIYDFSANRAANHSPPAGTYSGWVQPRLYSHQTGNFGIPRCATGQPGFEDGYPAQRLIPLTVEVPPQCEIWSAADLDFGQVDPGIRKTAQANVRVRCNGNYAATLTADLGKSATQAGNPQFVRNMVSQSGGSDKLPYRLYQDAAHTLPLGPSKFSGKYVGGEETHTQIYAVIEAADTSVTPGRYSDTVTLKIEY</sequence>
<dbReference type="InterPro" id="IPR036937">
    <property type="entry name" value="Adhesion_dom_fimbrial_sf"/>
</dbReference>
<protein>
    <recommendedName>
        <fullName evidence="1">Spore coat protein U/FanG domain-containing protein</fullName>
    </recommendedName>
</protein>
<evidence type="ECO:0000313" key="3">
    <source>
        <dbReference type="Proteomes" id="UP000241206"/>
    </source>
</evidence>
<feature type="domain" description="Spore coat protein U/FanG" evidence="1">
    <location>
        <begin position="234"/>
        <end position="365"/>
    </location>
</feature>
<gene>
    <name evidence="2" type="ORF">CV103_05700</name>
</gene>